<dbReference type="Proteomes" id="UP001302222">
    <property type="component" value="Unassembled WGS sequence"/>
</dbReference>
<dbReference type="PROSITE" id="PS51257">
    <property type="entry name" value="PROKAR_LIPOPROTEIN"/>
    <property type="match status" value="1"/>
</dbReference>
<dbReference type="EMBL" id="JAYGIM010000013">
    <property type="protein sequence ID" value="MEA5428241.1"/>
    <property type="molecule type" value="Genomic_DNA"/>
</dbReference>
<dbReference type="RefSeq" id="WP_323260392.1">
    <property type="nucleotide sequence ID" value="NZ_JAYGIM010000013.1"/>
</dbReference>
<accession>A0ABU5SLV4</accession>
<reference evidence="1 2" key="1">
    <citation type="submission" date="2023-12" db="EMBL/GenBank/DDBJ databases">
        <title>Novel species of the genus Arcicella isolated from rivers.</title>
        <authorList>
            <person name="Lu H."/>
        </authorList>
    </citation>
    <scope>NUCLEOTIDE SEQUENCE [LARGE SCALE GENOMIC DNA]</scope>
    <source>
        <strain evidence="1 2">DC25W</strain>
    </source>
</reference>
<evidence type="ECO:0008006" key="3">
    <source>
        <dbReference type="Google" id="ProtNLM"/>
    </source>
</evidence>
<sequence length="127" mass="14067">MKAFRIIYPILAFVLFFSCKNNDLLGDEEADNLKLSNLYTEMETYAQNRACAGDDCKVMGIGAQACGGPSGFLIYSLSKVDEKVLIEKVKAYTDFQKELNTKYNRISDCAMVLPPNVDCVNGLCTAK</sequence>
<protein>
    <recommendedName>
        <fullName evidence="3">Lipoprotein</fullName>
    </recommendedName>
</protein>
<name>A0ABU5SLV4_9BACT</name>
<evidence type="ECO:0000313" key="1">
    <source>
        <dbReference type="EMBL" id="MEA5428241.1"/>
    </source>
</evidence>
<keyword evidence="2" id="KW-1185">Reference proteome</keyword>
<proteinExistence type="predicted"/>
<evidence type="ECO:0000313" key="2">
    <source>
        <dbReference type="Proteomes" id="UP001302222"/>
    </source>
</evidence>
<comment type="caution">
    <text evidence="1">The sequence shown here is derived from an EMBL/GenBank/DDBJ whole genome shotgun (WGS) entry which is preliminary data.</text>
</comment>
<gene>
    <name evidence="1" type="ORF">VB798_16730</name>
</gene>
<organism evidence="1 2">
    <name type="scientific">Arcicella lustrica</name>
    <dbReference type="NCBI Taxonomy" id="2984196"/>
    <lineage>
        <taxon>Bacteria</taxon>
        <taxon>Pseudomonadati</taxon>
        <taxon>Bacteroidota</taxon>
        <taxon>Cytophagia</taxon>
        <taxon>Cytophagales</taxon>
        <taxon>Flectobacillaceae</taxon>
        <taxon>Arcicella</taxon>
    </lineage>
</organism>